<feature type="domain" description="Peptidase C39-like" evidence="1">
    <location>
        <begin position="32"/>
        <end position="144"/>
    </location>
</feature>
<dbReference type="InterPro" id="IPR019734">
    <property type="entry name" value="TPR_rpt"/>
</dbReference>
<dbReference type="InterPro" id="IPR039564">
    <property type="entry name" value="Peptidase_C39-like"/>
</dbReference>
<dbReference type="NCBIfam" id="NF033920">
    <property type="entry name" value="C39_PA2778_fam"/>
    <property type="match status" value="1"/>
</dbReference>
<keyword evidence="3" id="KW-1185">Reference proteome</keyword>
<dbReference type="CDD" id="cd02549">
    <property type="entry name" value="Peptidase_C39A"/>
    <property type="match status" value="1"/>
</dbReference>
<reference evidence="2" key="1">
    <citation type="submission" date="2013-01" db="EMBL/GenBank/DDBJ databases">
        <title>Genome draft of Hydrogenophaga taeniospiralis 2K1.</title>
        <authorList>
            <person name="Gomila M."/>
            <person name="Lalucat J."/>
        </authorList>
    </citation>
    <scope>NUCLEOTIDE SEQUENCE</scope>
    <source>
        <strain evidence="2">CCUG 15921</strain>
    </source>
</reference>
<evidence type="ECO:0000313" key="2">
    <source>
        <dbReference type="EMBL" id="MDG5976324.1"/>
    </source>
</evidence>
<name>A0A9X4SAG3_9BURK</name>
<accession>A0A9X4SAG3</accession>
<dbReference type="Proteomes" id="UP001152876">
    <property type="component" value="Unassembled WGS sequence"/>
</dbReference>
<dbReference type="AlphaFoldDB" id="A0A9X4SAG3"/>
<dbReference type="InterPro" id="IPR039563">
    <property type="entry name" value="Peptidase_C39_single_dom"/>
</dbReference>
<comment type="caution">
    <text evidence="2">The sequence shown here is derived from an EMBL/GenBank/DDBJ whole genome shotgun (WGS) entry which is preliminary data.</text>
</comment>
<dbReference type="Pfam" id="PF13529">
    <property type="entry name" value="Peptidase_C39_2"/>
    <property type="match status" value="1"/>
</dbReference>
<evidence type="ECO:0000259" key="1">
    <source>
        <dbReference type="Pfam" id="PF13529"/>
    </source>
</evidence>
<dbReference type="RefSeq" id="WP_218017366.1">
    <property type="nucleotide sequence ID" value="NZ_AOGK01000011.1"/>
</dbReference>
<protein>
    <submittedName>
        <fullName evidence="2">Peptidase C39, bacteriocin processing</fullName>
    </submittedName>
</protein>
<dbReference type="EMBL" id="AOGK01000011">
    <property type="protein sequence ID" value="MDG5976324.1"/>
    <property type="molecule type" value="Genomic_DNA"/>
</dbReference>
<gene>
    <name evidence="2" type="ORF">H010_13751</name>
</gene>
<dbReference type="SMART" id="SM00028">
    <property type="entry name" value="TPR"/>
    <property type="match status" value="2"/>
</dbReference>
<sequence>MLLFAGCAAPPQLAALQRGWPTEWPDRVRLTTVPFFAQDDHLCGPASLAMVAQAAGSSVTPEELTPQVYLPGRQGALQVEMLAAARRQGLVAYVLAPELSALIEEVAAGHPVLVLQNLSLPISPLWHYAVVVGFDLQQQTLILHSGTTANTVVPLATFEHTWARSGHWAVRVTPPVQLPATAQADTWATSVAALERVDAAAAYTGWHTALQQWPEHRISMLGLGNAAYATGQRERAEQAYDAATRTHPDFADAWNNLAQVRLELGRLQAAHEAASRAVALGGPRRADYLALQHTIEQRLK</sequence>
<evidence type="ECO:0000313" key="3">
    <source>
        <dbReference type="Proteomes" id="UP001152876"/>
    </source>
</evidence>
<proteinExistence type="predicted"/>
<dbReference type="Pfam" id="PF13432">
    <property type="entry name" value="TPR_16"/>
    <property type="match status" value="1"/>
</dbReference>
<organism evidence="2 3">
    <name type="scientific">Hydrogenophaga taeniospiralis CCUG 15921</name>
    <dbReference type="NCBI Taxonomy" id="1281780"/>
    <lineage>
        <taxon>Bacteria</taxon>
        <taxon>Pseudomonadati</taxon>
        <taxon>Pseudomonadota</taxon>
        <taxon>Betaproteobacteria</taxon>
        <taxon>Burkholderiales</taxon>
        <taxon>Comamonadaceae</taxon>
        <taxon>Hydrogenophaga</taxon>
    </lineage>
</organism>